<comment type="caution">
    <text evidence="2">The sequence shown here is derived from an EMBL/GenBank/DDBJ whole genome shotgun (WGS) entry which is preliminary data.</text>
</comment>
<name>A0ABU0U2W4_9SPHI</name>
<gene>
    <name evidence="2" type="ORF">QE382_001270</name>
</gene>
<feature type="domain" description="DUF1543" evidence="1">
    <location>
        <begin position="17"/>
        <end position="65"/>
    </location>
</feature>
<reference evidence="2 3" key="1">
    <citation type="submission" date="2023-07" db="EMBL/GenBank/DDBJ databases">
        <title>Functional and genomic diversity of the sorghum phyllosphere microbiome.</title>
        <authorList>
            <person name="Shade A."/>
        </authorList>
    </citation>
    <scope>NUCLEOTIDE SEQUENCE [LARGE SCALE GENOMIC DNA]</scope>
    <source>
        <strain evidence="2 3">SORGH_AS_0892</strain>
    </source>
</reference>
<proteinExistence type="predicted"/>
<evidence type="ECO:0000313" key="2">
    <source>
        <dbReference type="EMBL" id="MDQ1149286.1"/>
    </source>
</evidence>
<protein>
    <recommendedName>
        <fullName evidence="1">DUF1543 domain-containing protein</fullName>
    </recommendedName>
</protein>
<dbReference type="RefSeq" id="WP_307185147.1">
    <property type="nucleotide sequence ID" value="NZ_JAUTBA010000001.1"/>
</dbReference>
<dbReference type="Gene3D" id="3.10.20.10">
    <property type="match status" value="2"/>
</dbReference>
<evidence type="ECO:0000259" key="1">
    <source>
        <dbReference type="Pfam" id="PF07566"/>
    </source>
</evidence>
<dbReference type="InterPro" id="IPR011440">
    <property type="entry name" value="DUF1543"/>
</dbReference>
<dbReference type="Pfam" id="PF07566">
    <property type="entry name" value="DUF1543"/>
    <property type="match status" value="1"/>
</dbReference>
<evidence type="ECO:0000313" key="3">
    <source>
        <dbReference type="Proteomes" id="UP001244640"/>
    </source>
</evidence>
<sequence length="183" mass="21418">MNLFMILIGCKPKSRRTEQHDIFFGIGDELKDFVDPIRDFWPEADGKIHIDAYRIVRKVGEYEINIVERSDEQTNDSELKLFFVNLGGYKPNEFDEFHYKELIVASSLAKATEKAKRTAFWKHHSSAHIDDKYGLDVDDIYEIEDLLLPRDKEQYSIQIRPNVHQGEDIISNGYFKLSALSFR</sequence>
<dbReference type="EMBL" id="JAUTBA010000001">
    <property type="protein sequence ID" value="MDQ1149286.1"/>
    <property type="molecule type" value="Genomic_DNA"/>
</dbReference>
<keyword evidence="3" id="KW-1185">Reference proteome</keyword>
<organism evidence="2 3">
    <name type="scientific">Sphingobacterium zeae</name>
    <dbReference type="NCBI Taxonomy" id="1776859"/>
    <lineage>
        <taxon>Bacteria</taxon>
        <taxon>Pseudomonadati</taxon>
        <taxon>Bacteroidota</taxon>
        <taxon>Sphingobacteriia</taxon>
        <taxon>Sphingobacteriales</taxon>
        <taxon>Sphingobacteriaceae</taxon>
        <taxon>Sphingobacterium</taxon>
    </lineage>
</organism>
<dbReference type="Proteomes" id="UP001244640">
    <property type="component" value="Unassembled WGS sequence"/>
</dbReference>
<accession>A0ABU0U2W4</accession>